<organism evidence="1 2">
    <name type="scientific">Rhododendron molle</name>
    <name type="common">Chinese azalea</name>
    <name type="synonym">Azalea mollis</name>
    <dbReference type="NCBI Taxonomy" id="49168"/>
    <lineage>
        <taxon>Eukaryota</taxon>
        <taxon>Viridiplantae</taxon>
        <taxon>Streptophyta</taxon>
        <taxon>Embryophyta</taxon>
        <taxon>Tracheophyta</taxon>
        <taxon>Spermatophyta</taxon>
        <taxon>Magnoliopsida</taxon>
        <taxon>eudicotyledons</taxon>
        <taxon>Gunneridae</taxon>
        <taxon>Pentapetalae</taxon>
        <taxon>asterids</taxon>
        <taxon>Ericales</taxon>
        <taxon>Ericaceae</taxon>
        <taxon>Ericoideae</taxon>
        <taxon>Rhodoreae</taxon>
        <taxon>Rhododendron</taxon>
    </lineage>
</organism>
<keyword evidence="2" id="KW-1185">Reference proteome</keyword>
<proteinExistence type="predicted"/>
<dbReference type="Proteomes" id="UP001062846">
    <property type="component" value="Chromosome 4"/>
</dbReference>
<gene>
    <name evidence="1" type="ORF">RHMOL_Rhmol04G0322800</name>
</gene>
<accession>A0ACC0P6U8</accession>
<evidence type="ECO:0000313" key="1">
    <source>
        <dbReference type="EMBL" id="KAI8561235.1"/>
    </source>
</evidence>
<dbReference type="EMBL" id="CM046391">
    <property type="protein sequence ID" value="KAI8561235.1"/>
    <property type="molecule type" value="Genomic_DNA"/>
</dbReference>
<sequence length="231" mass="27920">MNAYFDGYIHKKTTLKQFVEQYENALANKVESENELDKLEKQFQSTYANSKFQEFQKQFFGKFDCLCSKTKECDIVSEYEVQEWITFGEEEEKKRKQVSFSVNFNSETNETHCNCRLFEFRGMVYKHQLMMWCQRGIQKVPDKYVLRRWCKNVKRVHTKVRICYDKLSTSIEAHRHDNMCNLFNEVADLAEESQEKYDMVFEDKRKIRTFFRRKLTSSQVCYFLTNTKVQI</sequence>
<reference evidence="1" key="1">
    <citation type="submission" date="2022-02" db="EMBL/GenBank/DDBJ databases">
        <title>Plant Genome Project.</title>
        <authorList>
            <person name="Zhang R.-G."/>
        </authorList>
    </citation>
    <scope>NUCLEOTIDE SEQUENCE</scope>
    <source>
        <strain evidence="1">AT1</strain>
    </source>
</reference>
<name>A0ACC0P6U8_RHOML</name>
<comment type="caution">
    <text evidence="1">The sequence shown here is derived from an EMBL/GenBank/DDBJ whole genome shotgun (WGS) entry which is preliminary data.</text>
</comment>
<evidence type="ECO:0000313" key="2">
    <source>
        <dbReference type="Proteomes" id="UP001062846"/>
    </source>
</evidence>
<protein>
    <submittedName>
        <fullName evidence="1">Uncharacterized protein</fullName>
    </submittedName>
</protein>